<feature type="chain" id="PRO_5045798203" evidence="1">
    <location>
        <begin position="20"/>
        <end position="537"/>
    </location>
</feature>
<accession>A0ABT0A2W8</accession>
<evidence type="ECO:0000313" key="4">
    <source>
        <dbReference type="Proteomes" id="UP001165423"/>
    </source>
</evidence>
<dbReference type="RefSeq" id="WP_243319574.1">
    <property type="nucleotide sequence ID" value="NZ_JALGCL010000001.1"/>
</dbReference>
<proteinExistence type="predicted"/>
<dbReference type="GO" id="GO:0004040">
    <property type="term" value="F:amidase activity"/>
    <property type="evidence" value="ECO:0007669"/>
    <property type="project" value="UniProtKB-EC"/>
</dbReference>
<keyword evidence="1" id="KW-0732">Signal</keyword>
<dbReference type="Gene3D" id="3.90.1300.10">
    <property type="entry name" value="Amidase signature (AS) domain"/>
    <property type="match status" value="1"/>
</dbReference>
<evidence type="ECO:0000313" key="3">
    <source>
        <dbReference type="EMBL" id="MCJ0825316.1"/>
    </source>
</evidence>
<keyword evidence="3" id="KW-0378">Hydrolase</keyword>
<protein>
    <submittedName>
        <fullName evidence="3">Amidase</fullName>
        <ecNumber evidence="3">3.5.1.4</ecNumber>
    </submittedName>
</protein>
<comment type="caution">
    <text evidence="3">The sequence shown here is derived from an EMBL/GenBank/DDBJ whole genome shotgun (WGS) entry which is preliminary data.</text>
</comment>
<keyword evidence="4" id="KW-1185">Reference proteome</keyword>
<dbReference type="Proteomes" id="UP001165423">
    <property type="component" value="Unassembled WGS sequence"/>
</dbReference>
<dbReference type="EC" id="3.5.1.4" evidence="3"/>
<gene>
    <name evidence="3" type="ORF">MQC88_04970</name>
</gene>
<dbReference type="EMBL" id="JALGCL010000001">
    <property type="protein sequence ID" value="MCJ0825316.1"/>
    <property type="molecule type" value="Genomic_DNA"/>
</dbReference>
<reference evidence="3 4" key="1">
    <citation type="submission" date="2022-03" db="EMBL/GenBank/DDBJ databases">
        <title>Luteimonas soily sp. nov., a novel bacterium isolated from the soil.</title>
        <authorList>
            <person name="Zhang X."/>
        </authorList>
    </citation>
    <scope>NUCLEOTIDE SEQUENCE [LARGE SCALE GENOMIC DNA]</scope>
    <source>
        <strain evidence="3 4">50</strain>
    </source>
</reference>
<sequence>MLLLLATIAVAAHPLPLRAQSQAGSGAIPAPQDAAAFRYAEADISDLHQQMRAGTLDSHALVQAYLDRIAAIDDAGPMLNAVIELNPEALAEADARDAERKAGKLRGPLHGIPVLLKDNIDAKPMVNSAGSLALAGHRPRTDAFLVQRLRDAGAVILGKTNLSEWANFRSSHASSGWSGRGGQTRNPYVLDRNPCGSSAGTGSAIAANLAAVGVGTETDGSVICPAAMTGLVGIKPTLGLVSRAGIIPLAHSQDTAGPMTRSVADAALLLTAMAGSDASDDATAPSARHATDYSAFLKRDGLAGKRIGVVRKLAGMEPNADRVLEQAIALLRAQGATIVDPVDVPNIDTLGDDEFTILLYEFKHDIAAYLAGAGVAPKTLADLIAFNTAHAAQEMPWFGQELFEQAQAKGPLTERSYRDALARAKRRAGPEGIDAALQANSLDALLAPSWGPAFPTDLVLGDHVVSGDPTVGGVSQVTSVAGYPSITVPAGFAHELPVGIVFMGAAWSEPRLIEIAYGFEQAARARRPPTFIPTLGP</sequence>
<dbReference type="SUPFAM" id="SSF75304">
    <property type="entry name" value="Amidase signature (AS) enzymes"/>
    <property type="match status" value="1"/>
</dbReference>
<dbReference type="Pfam" id="PF01425">
    <property type="entry name" value="Amidase"/>
    <property type="match status" value="1"/>
</dbReference>
<dbReference type="InterPro" id="IPR036928">
    <property type="entry name" value="AS_sf"/>
</dbReference>
<evidence type="ECO:0000256" key="1">
    <source>
        <dbReference type="SAM" id="SignalP"/>
    </source>
</evidence>
<dbReference type="PANTHER" id="PTHR42678:SF34">
    <property type="entry name" value="OS04G0183300 PROTEIN"/>
    <property type="match status" value="1"/>
</dbReference>
<organism evidence="3 4">
    <name type="scientific">Cognatiluteimonas sedimenti</name>
    <dbReference type="NCBI Taxonomy" id="2927791"/>
    <lineage>
        <taxon>Bacteria</taxon>
        <taxon>Pseudomonadati</taxon>
        <taxon>Pseudomonadota</taxon>
        <taxon>Gammaproteobacteria</taxon>
        <taxon>Lysobacterales</taxon>
        <taxon>Lysobacteraceae</taxon>
        <taxon>Cognatiluteimonas</taxon>
    </lineage>
</organism>
<feature type="signal peptide" evidence="1">
    <location>
        <begin position="1"/>
        <end position="19"/>
    </location>
</feature>
<dbReference type="InterPro" id="IPR023631">
    <property type="entry name" value="Amidase_dom"/>
</dbReference>
<dbReference type="PANTHER" id="PTHR42678">
    <property type="entry name" value="AMIDASE"/>
    <property type="match status" value="1"/>
</dbReference>
<feature type="domain" description="Amidase" evidence="2">
    <location>
        <begin position="61"/>
        <end position="512"/>
    </location>
</feature>
<name>A0ABT0A2W8_9GAMM</name>
<dbReference type="NCBIfam" id="NF006006">
    <property type="entry name" value="PRK08137.1"/>
    <property type="match status" value="1"/>
</dbReference>
<evidence type="ECO:0000259" key="2">
    <source>
        <dbReference type="Pfam" id="PF01425"/>
    </source>
</evidence>